<evidence type="ECO:0000313" key="4">
    <source>
        <dbReference type="Proteomes" id="UP000481288"/>
    </source>
</evidence>
<feature type="region of interest" description="Disordered" evidence="1">
    <location>
        <begin position="656"/>
        <end position="731"/>
    </location>
</feature>
<proteinExistence type="predicted"/>
<gene>
    <name evidence="3" type="ORF">LCER1_G000957</name>
</gene>
<feature type="compositionally biased region" description="Polar residues" evidence="1">
    <location>
        <begin position="480"/>
        <end position="491"/>
    </location>
</feature>
<name>A0A7D8YTI3_9HELO</name>
<feature type="region of interest" description="Disordered" evidence="1">
    <location>
        <begin position="430"/>
        <end position="617"/>
    </location>
</feature>
<feature type="compositionally biased region" description="Polar residues" evidence="1">
    <location>
        <begin position="588"/>
        <end position="607"/>
    </location>
</feature>
<feature type="compositionally biased region" description="Low complexity" evidence="1">
    <location>
        <begin position="674"/>
        <end position="684"/>
    </location>
</feature>
<dbReference type="Proteomes" id="UP000481288">
    <property type="component" value="Unassembled WGS sequence"/>
</dbReference>
<keyword evidence="4" id="KW-1185">Reference proteome</keyword>
<feature type="region of interest" description="Disordered" evidence="1">
    <location>
        <begin position="329"/>
        <end position="363"/>
    </location>
</feature>
<evidence type="ECO:0000256" key="1">
    <source>
        <dbReference type="SAM" id="MobiDB-lite"/>
    </source>
</evidence>
<feature type="compositionally biased region" description="Low complexity" evidence="1">
    <location>
        <begin position="202"/>
        <end position="224"/>
    </location>
</feature>
<feature type="compositionally biased region" description="Polar residues" evidence="1">
    <location>
        <begin position="266"/>
        <end position="278"/>
    </location>
</feature>
<feature type="transmembrane region" description="Helical" evidence="2">
    <location>
        <begin position="229"/>
        <end position="250"/>
    </location>
</feature>
<feature type="compositionally biased region" description="Basic and acidic residues" evidence="1">
    <location>
        <begin position="573"/>
        <end position="585"/>
    </location>
</feature>
<feature type="compositionally biased region" description="Polar residues" evidence="1">
    <location>
        <begin position="330"/>
        <end position="341"/>
    </location>
</feature>
<feature type="region of interest" description="Disordered" evidence="1">
    <location>
        <begin position="47"/>
        <end position="67"/>
    </location>
</feature>
<feature type="region of interest" description="Disordered" evidence="1">
    <location>
        <begin position="178"/>
        <end position="224"/>
    </location>
</feature>
<dbReference type="OrthoDB" id="5240840at2759"/>
<feature type="compositionally biased region" description="Polar residues" evidence="1">
    <location>
        <begin position="349"/>
        <end position="361"/>
    </location>
</feature>
<keyword evidence="2" id="KW-0472">Membrane</keyword>
<accession>A0A7D8YTI3</accession>
<protein>
    <submittedName>
        <fullName evidence="3">Uncharacterized protein</fullName>
    </submittedName>
</protein>
<reference evidence="3 4" key="1">
    <citation type="submission" date="2018-05" db="EMBL/GenBank/DDBJ databases">
        <title>Whole genome sequencing for identification of molecular markers to develop diagnostic detection tools for the regulated plant pathogen Lachnellula willkommii.</title>
        <authorList>
            <person name="Giroux E."/>
            <person name="Bilodeau G."/>
        </authorList>
    </citation>
    <scope>NUCLEOTIDE SEQUENCE [LARGE SCALE GENOMIC DNA]</scope>
    <source>
        <strain evidence="3 4">CBS 625.97</strain>
    </source>
</reference>
<feature type="region of interest" description="Disordered" evidence="1">
    <location>
        <begin position="266"/>
        <end position="296"/>
    </location>
</feature>
<feature type="compositionally biased region" description="Gly residues" evidence="1">
    <location>
        <begin position="685"/>
        <end position="697"/>
    </location>
</feature>
<comment type="caution">
    <text evidence="3">The sequence shown here is derived from an EMBL/GenBank/DDBJ whole genome shotgun (WGS) entry which is preliminary data.</text>
</comment>
<keyword evidence="2" id="KW-0812">Transmembrane</keyword>
<feature type="compositionally biased region" description="Low complexity" evidence="1">
    <location>
        <begin position="461"/>
        <end position="475"/>
    </location>
</feature>
<feature type="compositionally biased region" description="Low complexity" evidence="1">
    <location>
        <begin position="437"/>
        <end position="449"/>
    </location>
</feature>
<sequence>MSTSANLPAGFSITSINGIRCTAVPRSLTTLSGSAATAASSLEAAISSTSTSSSSSSSTSTSTSTTATTNAVISTQTQNTPDVASSSIASSTIVSAAVASSDPTQVTPTTAASTAPPADANTTTPVAQASAVVIPDTSTTGSSDLVTSAASTASKGTNPTTSSSIPIAVAQTEVRSSATATTDLNSDSGFSSLAMSIPPPTMTSAAPSSSKSATEGGIATTPRLTPGPVVGGVLGSIGFIAGVALLFWFLRKRRRDRRSLLTPLTTGTQSEFNENDGNSGRRRNFGETWRSDVGSQGDRLKAAASGLKTGILGIGASLKAKVVGDRSDTPGVNLNRGNSQFLDGPIPQHSRNNSVLSNGSGPHTVKERLNDWWERFRERIKFRKNNEPADPFAAARGMTEKQANLNKPPDFSQLLGMDDRELQLQAERRRTSFKTQSGSSLPPLGSLGLNFGDNPFADPITAATTTANPNQQNQAWRPPNRQSGRLRTNSDPFADPISQPQPSIPKQNTYVADIQRSRGQSVDATRKGPSMYGRPPSTNPATSRYPSTIAPSRDSYRDTVFSSLSANARKGKGRSDPFDLERPELWRNNGNGNVLSSNRASSRQRGASTGGRESANLYPTPLAMNLRTNDLPAPRVVSPAMPRVVSNNTYTSKYSSGIGSEWGDPGPDLGPGSGNSSLKGIASSSGGGANGDQGMWGRGKELASQGDGNVSPVSFEIKAGTGNGSGVGKAT</sequence>
<organism evidence="3 4">
    <name type="scientific">Lachnellula cervina</name>
    <dbReference type="NCBI Taxonomy" id="1316786"/>
    <lineage>
        <taxon>Eukaryota</taxon>
        <taxon>Fungi</taxon>
        <taxon>Dikarya</taxon>
        <taxon>Ascomycota</taxon>
        <taxon>Pezizomycotina</taxon>
        <taxon>Leotiomycetes</taxon>
        <taxon>Helotiales</taxon>
        <taxon>Lachnaceae</taxon>
        <taxon>Lachnellula</taxon>
    </lineage>
</organism>
<dbReference type="EMBL" id="QGMG01000072">
    <property type="protein sequence ID" value="TVY57838.1"/>
    <property type="molecule type" value="Genomic_DNA"/>
</dbReference>
<evidence type="ECO:0000313" key="3">
    <source>
        <dbReference type="EMBL" id="TVY57838.1"/>
    </source>
</evidence>
<feature type="region of interest" description="Disordered" evidence="1">
    <location>
        <begin position="99"/>
        <end position="124"/>
    </location>
</feature>
<feature type="compositionally biased region" description="Polar residues" evidence="1">
    <location>
        <begin position="178"/>
        <end position="194"/>
    </location>
</feature>
<dbReference type="AlphaFoldDB" id="A0A7D8YTI3"/>
<feature type="compositionally biased region" description="Polar residues" evidence="1">
    <location>
        <begin position="539"/>
        <end position="550"/>
    </location>
</feature>
<evidence type="ECO:0000256" key="2">
    <source>
        <dbReference type="SAM" id="Phobius"/>
    </source>
</evidence>
<feature type="compositionally biased region" description="Gly residues" evidence="1">
    <location>
        <begin position="721"/>
        <end position="731"/>
    </location>
</feature>
<keyword evidence="2" id="KW-1133">Transmembrane helix</keyword>
<feature type="compositionally biased region" description="Low complexity" evidence="1">
    <location>
        <begin position="496"/>
        <end position="505"/>
    </location>
</feature>